<dbReference type="Gene3D" id="3.60.10.10">
    <property type="entry name" value="Endonuclease/exonuclease/phosphatase"/>
    <property type="match status" value="1"/>
</dbReference>
<dbReference type="SUPFAM" id="SSF56219">
    <property type="entry name" value="DNase I-like"/>
    <property type="match status" value="1"/>
</dbReference>
<comment type="caution">
    <text evidence="1">The sequence shown here is derived from an EMBL/GenBank/DDBJ whole genome shotgun (WGS) entry which is preliminary data.</text>
</comment>
<reference evidence="1 2" key="1">
    <citation type="submission" date="2024-01" db="EMBL/GenBank/DDBJ databases">
        <title>The genome of the rayed Mediterranean limpet Patella caerulea (Linnaeus, 1758).</title>
        <authorList>
            <person name="Anh-Thu Weber A."/>
            <person name="Halstead-Nussloch G."/>
        </authorList>
    </citation>
    <scope>NUCLEOTIDE SEQUENCE [LARGE SCALE GENOMIC DNA]</scope>
    <source>
        <strain evidence="1">AATW-2023a</strain>
        <tissue evidence="1">Whole specimen</tissue>
    </source>
</reference>
<organism evidence="1 2">
    <name type="scientific">Patella caerulea</name>
    <name type="common">Rayed Mediterranean limpet</name>
    <dbReference type="NCBI Taxonomy" id="87958"/>
    <lineage>
        <taxon>Eukaryota</taxon>
        <taxon>Metazoa</taxon>
        <taxon>Spiralia</taxon>
        <taxon>Lophotrochozoa</taxon>
        <taxon>Mollusca</taxon>
        <taxon>Gastropoda</taxon>
        <taxon>Patellogastropoda</taxon>
        <taxon>Patelloidea</taxon>
        <taxon>Patellidae</taxon>
        <taxon>Patella</taxon>
    </lineage>
</organism>
<protein>
    <submittedName>
        <fullName evidence="1">Uncharacterized protein</fullName>
    </submittedName>
</protein>
<accession>A0AAN8PT87</accession>
<dbReference type="AlphaFoldDB" id="A0AAN8PT87"/>
<evidence type="ECO:0000313" key="1">
    <source>
        <dbReference type="EMBL" id="KAK6178331.1"/>
    </source>
</evidence>
<evidence type="ECO:0000313" key="2">
    <source>
        <dbReference type="Proteomes" id="UP001347796"/>
    </source>
</evidence>
<proteinExistence type="predicted"/>
<gene>
    <name evidence="1" type="ORF">SNE40_013130</name>
</gene>
<dbReference type="Proteomes" id="UP001347796">
    <property type="component" value="Unassembled WGS sequence"/>
</dbReference>
<dbReference type="InterPro" id="IPR036691">
    <property type="entry name" value="Endo/exonu/phosph_ase_sf"/>
</dbReference>
<name>A0AAN8PT87_PATCE</name>
<dbReference type="EMBL" id="JAZGQO010000009">
    <property type="protein sequence ID" value="KAK6178331.1"/>
    <property type="molecule type" value="Genomic_DNA"/>
</dbReference>
<sequence>MIICGDWNLTLNTEKDTFNYKHVNNPKARLQALKLCDELDLVDVWRCSNENKRIYTWAKSNPIKRARLDFFLVSENFMNVISDPKIESGYRTDHSIISISVNLSSNKRGRGYWKFNSSLLYDFKFVNMIKAEIYEIKQKYAALVYEREYVKNSQDKIELTIDDQLFFEMLLLHLRAKIIAYASYKKKNRVKQEKEIEEKINLTKSLIEENPNSQKLFEEIEILNAKLVGIRNEKMTGVMIRSNAKWYEKGEKSSNYFANLEKRNFTNKSILELERNDGETIKDQAKILNEVKNFYQNLYENKNMTNDNTNLSELLNHCSFRKLTDLEKEGLDYTRRNPDSTKTNKK</sequence>
<keyword evidence="2" id="KW-1185">Reference proteome</keyword>